<comment type="catalytic activity">
    <reaction evidence="12">
        <text>tRNA(Cys) + L-cysteine + ATP = L-cysteinyl-tRNA(Cys) + AMP + diphosphate</text>
        <dbReference type="Rhea" id="RHEA:17773"/>
        <dbReference type="Rhea" id="RHEA-COMP:9661"/>
        <dbReference type="Rhea" id="RHEA-COMP:9679"/>
        <dbReference type="ChEBI" id="CHEBI:30616"/>
        <dbReference type="ChEBI" id="CHEBI:33019"/>
        <dbReference type="ChEBI" id="CHEBI:35235"/>
        <dbReference type="ChEBI" id="CHEBI:78442"/>
        <dbReference type="ChEBI" id="CHEBI:78517"/>
        <dbReference type="ChEBI" id="CHEBI:456215"/>
        <dbReference type="EC" id="6.1.1.16"/>
    </reaction>
</comment>
<dbReference type="CDD" id="cd00672">
    <property type="entry name" value="CysRS_core"/>
    <property type="match status" value="1"/>
</dbReference>
<evidence type="ECO:0000256" key="9">
    <source>
        <dbReference type="ARBA" id="ARBA00022840"/>
    </source>
</evidence>
<gene>
    <name evidence="12" type="primary">cysS</name>
    <name evidence="14" type="ORF">SAMN02745753_01554</name>
</gene>
<keyword evidence="15" id="KW-1185">Reference proteome</keyword>
<dbReference type="CDD" id="cd07963">
    <property type="entry name" value="Anticodon_Ia_Cys"/>
    <property type="match status" value="1"/>
</dbReference>
<organism evidence="14 15">
    <name type="scientific">Marinomonas polaris DSM 16579</name>
    <dbReference type="NCBI Taxonomy" id="1122206"/>
    <lineage>
        <taxon>Bacteria</taxon>
        <taxon>Pseudomonadati</taxon>
        <taxon>Pseudomonadota</taxon>
        <taxon>Gammaproteobacteria</taxon>
        <taxon>Oceanospirillales</taxon>
        <taxon>Oceanospirillaceae</taxon>
        <taxon>Marinomonas</taxon>
    </lineage>
</organism>
<dbReference type="InterPro" id="IPR009080">
    <property type="entry name" value="tRNAsynth_Ia_anticodon-bd"/>
</dbReference>
<dbReference type="NCBIfam" id="TIGR00435">
    <property type="entry name" value="cysS"/>
    <property type="match status" value="1"/>
</dbReference>
<keyword evidence="10 12" id="KW-0648">Protein biosynthesis</keyword>
<keyword evidence="7 12" id="KW-0547">Nucleotide-binding</keyword>
<keyword evidence="5 12" id="KW-0436">Ligase</keyword>
<dbReference type="GO" id="GO:0005524">
    <property type="term" value="F:ATP binding"/>
    <property type="evidence" value="ECO:0007669"/>
    <property type="project" value="UniProtKB-UniRule"/>
</dbReference>
<evidence type="ECO:0000313" key="14">
    <source>
        <dbReference type="EMBL" id="SHF23489.1"/>
    </source>
</evidence>
<dbReference type="Pfam" id="PF09190">
    <property type="entry name" value="DALR_2"/>
    <property type="match status" value="1"/>
</dbReference>
<dbReference type="PANTHER" id="PTHR10890">
    <property type="entry name" value="CYSTEINYL-TRNA SYNTHETASE"/>
    <property type="match status" value="1"/>
</dbReference>
<dbReference type="PRINTS" id="PR00983">
    <property type="entry name" value="TRNASYNTHCYS"/>
</dbReference>
<evidence type="ECO:0000256" key="1">
    <source>
        <dbReference type="ARBA" id="ARBA00004496"/>
    </source>
</evidence>
<feature type="short sequence motif" description="'KMSKS' region" evidence="12">
    <location>
        <begin position="266"/>
        <end position="270"/>
    </location>
</feature>
<dbReference type="InterPro" id="IPR024909">
    <property type="entry name" value="Cys-tRNA/MSH_ligase"/>
</dbReference>
<feature type="binding site" evidence="12">
    <location>
        <position position="238"/>
    </location>
    <ligand>
        <name>Zn(2+)</name>
        <dbReference type="ChEBI" id="CHEBI:29105"/>
    </ligand>
</feature>
<proteinExistence type="inferred from homology"/>
<comment type="subcellular location">
    <subcellularLocation>
        <location evidence="1 12">Cytoplasm</location>
    </subcellularLocation>
</comment>
<dbReference type="InterPro" id="IPR015803">
    <property type="entry name" value="Cys-tRNA-ligase"/>
</dbReference>
<evidence type="ECO:0000256" key="11">
    <source>
        <dbReference type="ARBA" id="ARBA00023146"/>
    </source>
</evidence>
<evidence type="ECO:0000256" key="5">
    <source>
        <dbReference type="ARBA" id="ARBA00022598"/>
    </source>
</evidence>
<name>A0A1M4ZZN9_9GAMM</name>
<dbReference type="AlphaFoldDB" id="A0A1M4ZZN9"/>
<sequence length="460" mass="52377">MLKIYNTLSGKKEIFKPIEEGKVGMYVCGNTVYDFCHIGHARAMISFDIISRFIRHLGYELNYVRNITDVDDKIIKRAEENNESTQSLTERMIAAQREDELRLGNKMPDREPKATEFMQEIIDMVQILIDKGFAYQGTSGDVYYRATKFKDYGKLNNRKLEDMLAGARIDVEVAKEHPADFVLWKQAKAGEVSWSSPWGDGRPGWHIECSAMSTNCLGSHFDIHGGGPDLKFPHHENEIAQSEAATGKDYVNYWMHCGAVRVNNEKMSKSLGNFFTVRDVLAKFNPEVVRYLMVSSQYRSAIDYSDQSLLEAKVALERLYTALRQQQVAESFEPTVFTERFEEAMKDDFNTAVAVSVLFELVRELNKAKTEDADKALVLAAELRSLAELLGLLYQDPEYFLQNSTVSEGLDEVAIQALIDERTQARKDKNFARSDEIRDELASQGIELLDSREGTTWTRS</sequence>
<evidence type="ECO:0000313" key="15">
    <source>
        <dbReference type="Proteomes" id="UP000184517"/>
    </source>
</evidence>
<evidence type="ECO:0000259" key="13">
    <source>
        <dbReference type="SMART" id="SM00840"/>
    </source>
</evidence>
<dbReference type="InterPro" id="IPR015273">
    <property type="entry name" value="Cys-tRNA-synt_Ia_DALR"/>
</dbReference>
<feature type="short sequence motif" description="'HIGH' region" evidence="12">
    <location>
        <begin position="30"/>
        <end position="40"/>
    </location>
</feature>
<dbReference type="SUPFAM" id="SSF47323">
    <property type="entry name" value="Anticodon-binding domain of a subclass of class I aminoacyl-tRNA synthetases"/>
    <property type="match status" value="1"/>
</dbReference>
<dbReference type="Gene3D" id="3.40.50.620">
    <property type="entry name" value="HUPs"/>
    <property type="match status" value="1"/>
</dbReference>
<dbReference type="GO" id="GO:0006423">
    <property type="term" value="P:cysteinyl-tRNA aminoacylation"/>
    <property type="evidence" value="ECO:0007669"/>
    <property type="project" value="UniProtKB-UniRule"/>
</dbReference>
<dbReference type="GO" id="GO:0005829">
    <property type="term" value="C:cytosol"/>
    <property type="evidence" value="ECO:0007669"/>
    <property type="project" value="TreeGrafter"/>
</dbReference>
<accession>A0A1M4ZZN9</accession>
<keyword evidence="11 12" id="KW-0030">Aminoacyl-tRNA synthetase</keyword>
<feature type="binding site" evidence="12">
    <location>
        <position position="28"/>
    </location>
    <ligand>
        <name>Zn(2+)</name>
        <dbReference type="ChEBI" id="CHEBI:29105"/>
    </ligand>
</feature>
<dbReference type="Pfam" id="PF23493">
    <property type="entry name" value="CysS_C"/>
    <property type="match status" value="1"/>
</dbReference>
<dbReference type="GO" id="GO:0008270">
    <property type="term" value="F:zinc ion binding"/>
    <property type="evidence" value="ECO:0007669"/>
    <property type="project" value="UniProtKB-UniRule"/>
</dbReference>
<comment type="cofactor">
    <cofactor evidence="12">
        <name>Zn(2+)</name>
        <dbReference type="ChEBI" id="CHEBI:29105"/>
    </cofactor>
    <text evidence="12">Binds 1 zinc ion per subunit.</text>
</comment>
<dbReference type="InterPro" id="IPR014729">
    <property type="entry name" value="Rossmann-like_a/b/a_fold"/>
</dbReference>
<dbReference type="FunFam" id="3.40.50.620:FF:000009">
    <property type="entry name" value="Cysteine--tRNA ligase"/>
    <property type="match status" value="1"/>
</dbReference>
<evidence type="ECO:0000256" key="8">
    <source>
        <dbReference type="ARBA" id="ARBA00022833"/>
    </source>
</evidence>
<dbReference type="SMART" id="SM00840">
    <property type="entry name" value="DALR_2"/>
    <property type="match status" value="1"/>
</dbReference>
<dbReference type="Pfam" id="PF01406">
    <property type="entry name" value="tRNA-synt_1e"/>
    <property type="match status" value="1"/>
</dbReference>
<feature type="binding site" evidence="12">
    <location>
        <position position="234"/>
    </location>
    <ligand>
        <name>Zn(2+)</name>
        <dbReference type="ChEBI" id="CHEBI:29105"/>
    </ligand>
</feature>
<dbReference type="PANTHER" id="PTHR10890:SF3">
    <property type="entry name" value="CYSTEINE--TRNA LIGASE, CYTOPLASMIC"/>
    <property type="match status" value="1"/>
</dbReference>
<dbReference type="SUPFAM" id="SSF52374">
    <property type="entry name" value="Nucleotidylyl transferase"/>
    <property type="match status" value="1"/>
</dbReference>
<dbReference type="HAMAP" id="MF_00041">
    <property type="entry name" value="Cys_tRNA_synth"/>
    <property type="match status" value="1"/>
</dbReference>
<reference evidence="15" key="1">
    <citation type="submission" date="2016-11" db="EMBL/GenBank/DDBJ databases">
        <authorList>
            <person name="Varghese N."/>
            <person name="Submissions S."/>
        </authorList>
    </citation>
    <scope>NUCLEOTIDE SEQUENCE [LARGE SCALE GENOMIC DNA]</scope>
    <source>
        <strain evidence="15">DSM 16579</strain>
    </source>
</reference>
<dbReference type="OrthoDB" id="9815130at2"/>
<evidence type="ECO:0000256" key="10">
    <source>
        <dbReference type="ARBA" id="ARBA00022917"/>
    </source>
</evidence>
<dbReference type="RefSeq" id="WP_072839146.1">
    <property type="nucleotide sequence ID" value="NZ_FQVF01000006.1"/>
</dbReference>
<dbReference type="STRING" id="1122206.SAMN02745753_01554"/>
<dbReference type="Gene3D" id="1.20.120.1910">
    <property type="entry name" value="Cysteine-tRNA ligase, C-terminal anti-codon recognition domain"/>
    <property type="match status" value="1"/>
</dbReference>
<dbReference type="EC" id="6.1.1.16" evidence="12"/>
<feature type="domain" description="Cysteinyl-tRNA synthetase class Ia DALR" evidence="13">
    <location>
        <begin position="340"/>
        <end position="401"/>
    </location>
</feature>
<dbReference type="Proteomes" id="UP000184517">
    <property type="component" value="Unassembled WGS sequence"/>
</dbReference>
<dbReference type="GO" id="GO:0004817">
    <property type="term" value="F:cysteine-tRNA ligase activity"/>
    <property type="evidence" value="ECO:0007669"/>
    <property type="project" value="UniProtKB-UniRule"/>
</dbReference>
<keyword evidence="4 12" id="KW-0963">Cytoplasm</keyword>
<protein>
    <recommendedName>
        <fullName evidence="12">Cysteine--tRNA ligase</fullName>
        <ecNumber evidence="12">6.1.1.16</ecNumber>
    </recommendedName>
    <alternativeName>
        <fullName evidence="12">Cysteinyl-tRNA synthetase</fullName>
        <shortName evidence="12">CysRS</shortName>
    </alternativeName>
</protein>
<evidence type="ECO:0000256" key="3">
    <source>
        <dbReference type="ARBA" id="ARBA00011245"/>
    </source>
</evidence>
<comment type="subunit">
    <text evidence="3 12">Monomer.</text>
</comment>
<evidence type="ECO:0000256" key="12">
    <source>
        <dbReference type="HAMAP-Rule" id="MF_00041"/>
    </source>
</evidence>
<feature type="binding site" evidence="12">
    <location>
        <position position="269"/>
    </location>
    <ligand>
        <name>ATP</name>
        <dbReference type="ChEBI" id="CHEBI:30616"/>
    </ligand>
</feature>
<dbReference type="InterPro" id="IPR032678">
    <property type="entry name" value="tRNA-synt_1_cat_dom"/>
</dbReference>
<evidence type="ECO:0000256" key="2">
    <source>
        <dbReference type="ARBA" id="ARBA00005594"/>
    </source>
</evidence>
<evidence type="ECO:0000256" key="4">
    <source>
        <dbReference type="ARBA" id="ARBA00022490"/>
    </source>
</evidence>
<evidence type="ECO:0000256" key="6">
    <source>
        <dbReference type="ARBA" id="ARBA00022723"/>
    </source>
</evidence>
<evidence type="ECO:0000256" key="7">
    <source>
        <dbReference type="ARBA" id="ARBA00022741"/>
    </source>
</evidence>
<dbReference type="InterPro" id="IPR056411">
    <property type="entry name" value="CysS_C"/>
</dbReference>
<keyword evidence="8 12" id="KW-0862">Zinc</keyword>
<keyword evidence="6 12" id="KW-0479">Metal-binding</keyword>
<feature type="binding site" evidence="12">
    <location>
        <position position="209"/>
    </location>
    <ligand>
        <name>Zn(2+)</name>
        <dbReference type="ChEBI" id="CHEBI:29105"/>
    </ligand>
</feature>
<comment type="similarity">
    <text evidence="2 12">Belongs to the class-I aminoacyl-tRNA synthetase family.</text>
</comment>
<dbReference type="EMBL" id="FQVF01000006">
    <property type="protein sequence ID" value="SHF23489.1"/>
    <property type="molecule type" value="Genomic_DNA"/>
</dbReference>
<keyword evidence="9 12" id="KW-0067">ATP-binding</keyword>